<feature type="domain" description="HTH lysR-type" evidence="5">
    <location>
        <begin position="1"/>
        <end position="60"/>
    </location>
</feature>
<dbReference type="EMBL" id="CP040017">
    <property type="protein sequence ID" value="QCP14240.1"/>
    <property type="molecule type" value="Genomic_DNA"/>
</dbReference>
<dbReference type="PRINTS" id="PR00039">
    <property type="entry name" value="HTHLYSR"/>
</dbReference>
<dbReference type="Gene3D" id="3.40.190.290">
    <property type="match status" value="1"/>
</dbReference>
<sequence>MGFDADNIRLLLAAVDRGSFSAAARALNRVPSAVSMAIANLEAELGVQLFDRSGREPKPTAAALALLPQARLLVEQMHRLDMHARALTQGLETALALAIVPELGAAAPWSDALRQLAAEFPLLQVEVLTAPQQDALAMVQSGRVHLALVFERYGMTAEESFQEIGEETLVAVVAPHHPMLAGARAGGIRDEDLQSQRQVVVAGRDSQQVDKRFAISAIQWRTDSPSAALSLVAAGLGWAWLPSGFVRDAVAGGSLVQLPLQNLTNVLRLYVDVVWASQRPLGVAARRFVELLNAHRAGQA</sequence>
<evidence type="ECO:0000313" key="6">
    <source>
        <dbReference type="EMBL" id="MBB3221967.1"/>
    </source>
</evidence>
<evidence type="ECO:0000256" key="1">
    <source>
        <dbReference type="ARBA" id="ARBA00009437"/>
    </source>
</evidence>
<keyword evidence="4" id="KW-0804">Transcription</keyword>
<dbReference type="GO" id="GO:0003700">
    <property type="term" value="F:DNA-binding transcription factor activity"/>
    <property type="evidence" value="ECO:0007669"/>
    <property type="project" value="InterPro"/>
</dbReference>
<evidence type="ECO:0000256" key="4">
    <source>
        <dbReference type="ARBA" id="ARBA00023163"/>
    </source>
</evidence>
<protein>
    <submittedName>
        <fullName evidence="6">DNA-binding transcriptional LysR family regulator</fullName>
    </submittedName>
    <submittedName>
        <fullName evidence="7">LysR family transcriptional regulator</fullName>
    </submittedName>
</protein>
<comment type="similarity">
    <text evidence="1">Belongs to the LysR transcriptional regulatory family.</text>
</comment>
<evidence type="ECO:0000256" key="2">
    <source>
        <dbReference type="ARBA" id="ARBA00023015"/>
    </source>
</evidence>
<reference evidence="7 8" key="1">
    <citation type="submission" date="2019-05" db="EMBL/GenBank/DDBJ databases">
        <title>Draft Genome Sequences of Six Type Strains of the Genus Massilia.</title>
        <authorList>
            <person name="Miess H."/>
            <person name="Frediansyhah A."/>
            <person name="Gross H."/>
        </authorList>
    </citation>
    <scope>NUCLEOTIDE SEQUENCE [LARGE SCALE GENOMIC DNA]</scope>
    <source>
        <strain evidence="7 8">DSMZ 26121</strain>
    </source>
</reference>
<dbReference type="InterPro" id="IPR005119">
    <property type="entry name" value="LysR_subst-bd"/>
</dbReference>
<dbReference type="Pfam" id="PF03466">
    <property type="entry name" value="LysR_substrate"/>
    <property type="match status" value="1"/>
</dbReference>
<accession>A0A4P8HZT4</accession>
<dbReference type="PANTHER" id="PTHR30126:SF91">
    <property type="entry name" value="LYSR FAMILY TRANSCRIPTIONAL REGULATOR"/>
    <property type="match status" value="1"/>
</dbReference>
<dbReference type="Pfam" id="PF00126">
    <property type="entry name" value="HTH_1"/>
    <property type="match status" value="1"/>
</dbReference>
<keyword evidence="2" id="KW-0805">Transcription regulation</keyword>
<dbReference type="RefSeq" id="WP_137317011.1">
    <property type="nucleotide sequence ID" value="NZ_CP040017.1"/>
</dbReference>
<dbReference type="EMBL" id="JACHXS010000004">
    <property type="protein sequence ID" value="MBB3221967.1"/>
    <property type="molecule type" value="Genomic_DNA"/>
</dbReference>
<keyword evidence="3 6" id="KW-0238">DNA-binding</keyword>
<proteinExistence type="inferred from homology"/>
<dbReference type="PROSITE" id="PS50931">
    <property type="entry name" value="HTH_LYSR"/>
    <property type="match status" value="1"/>
</dbReference>
<keyword evidence="8" id="KW-1185">Reference proteome</keyword>
<dbReference type="Gene3D" id="1.10.10.10">
    <property type="entry name" value="Winged helix-like DNA-binding domain superfamily/Winged helix DNA-binding domain"/>
    <property type="match status" value="1"/>
</dbReference>
<dbReference type="CDD" id="cd05466">
    <property type="entry name" value="PBP2_LTTR_substrate"/>
    <property type="match status" value="1"/>
</dbReference>
<evidence type="ECO:0000313" key="8">
    <source>
        <dbReference type="Proteomes" id="UP000298763"/>
    </source>
</evidence>
<dbReference type="SUPFAM" id="SSF53850">
    <property type="entry name" value="Periplasmic binding protein-like II"/>
    <property type="match status" value="1"/>
</dbReference>
<name>A0A4P8HZT4_9BURK</name>
<gene>
    <name evidence="7" type="ORF">FCL38_30370</name>
    <name evidence="6" type="ORF">FHS02_002777</name>
</gene>
<dbReference type="GO" id="GO:0000976">
    <property type="term" value="F:transcription cis-regulatory region binding"/>
    <property type="evidence" value="ECO:0007669"/>
    <property type="project" value="TreeGrafter"/>
</dbReference>
<dbReference type="PANTHER" id="PTHR30126">
    <property type="entry name" value="HTH-TYPE TRANSCRIPTIONAL REGULATOR"/>
    <property type="match status" value="1"/>
</dbReference>
<dbReference type="SUPFAM" id="SSF46785">
    <property type="entry name" value="Winged helix' DNA-binding domain"/>
    <property type="match status" value="1"/>
</dbReference>
<dbReference type="OrthoDB" id="196624at2"/>
<reference evidence="6 9" key="2">
    <citation type="submission" date="2020-08" db="EMBL/GenBank/DDBJ databases">
        <title>Genomic Encyclopedia of Type Strains, Phase III (KMG-III): the genomes of soil and plant-associated and newly described type strains.</title>
        <authorList>
            <person name="Whitman W."/>
        </authorList>
    </citation>
    <scope>NUCLEOTIDE SEQUENCE [LARGE SCALE GENOMIC DNA]</scope>
    <source>
        <strain evidence="6 9">CECT 7753</strain>
    </source>
</reference>
<dbReference type="InterPro" id="IPR036390">
    <property type="entry name" value="WH_DNA-bd_sf"/>
</dbReference>
<dbReference type="InterPro" id="IPR036388">
    <property type="entry name" value="WH-like_DNA-bd_sf"/>
</dbReference>
<evidence type="ECO:0000256" key="3">
    <source>
        <dbReference type="ARBA" id="ARBA00023125"/>
    </source>
</evidence>
<evidence type="ECO:0000259" key="5">
    <source>
        <dbReference type="PROSITE" id="PS50931"/>
    </source>
</evidence>
<organism evidence="6 9">
    <name type="scientific">Pseudoduganella umbonata</name>
    <dbReference type="NCBI Taxonomy" id="864828"/>
    <lineage>
        <taxon>Bacteria</taxon>
        <taxon>Pseudomonadati</taxon>
        <taxon>Pseudomonadota</taxon>
        <taxon>Betaproteobacteria</taxon>
        <taxon>Burkholderiales</taxon>
        <taxon>Oxalobacteraceae</taxon>
        <taxon>Telluria group</taxon>
        <taxon>Pseudoduganella</taxon>
    </lineage>
</organism>
<evidence type="ECO:0000313" key="7">
    <source>
        <dbReference type="EMBL" id="QCP14240.1"/>
    </source>
</evidence>
<dbReference type="Proteomes" id="UP000298763">
    <property type="component" value="Chromosome"/>
</dbReference>
<dbReference type="InterPro" id="IPR000847">
    <property type="entry name" value="LysR_HTH_N"/>
</dbReference>
<evidence type="ECO:0000313" key="9">
    <source>
        <dbReference type="Proteomes" id="UP000584325"/>
    </source>
</evidence>
<dbReference type="AlphaFoldDB" id="A0A4P8HZT4"/>
<dbReference type="Proteomes" id="UP000584325">
    <property type="component" value="Unassembled WGS sequence"/>
</dbReference>